<comment type="caution">
    <text evidence="4">The sequence shown here is derived from an EMBL/GenBank/DDBJ whole genome shotgun (WGS) entry which is preliminary data.</text>
</comment>
<feature type="domain" description="Bacterial sugar transferase" evidence="3">
    <location>
        <begin position="10"/>
        <end position="185"/>
    </location>
</feature>
<dbReference type="PANTHER" id="PTHR30576:SF8">
    <property type="entry name" value="UNDECAPRENYL-PHOSPHATE GALACTOSE PHOSPHOTRANSFERASE"/>
    <property type="match status" value="1"/>
</dbReference>
<gene>
    <name evidence="4" type="ORF">ESZ54_11840</name>
</gene>
<name>A0A4S3AZE4_9ENTE</name>
<evidence type="ECO:0000256" key="1">
    <source>
        <dbReference type="ARBA" id="ARBA00006464"/>
    </source>
</evidence>
<dbReference type="Proteomes" id="UP000310506">
    <property type="component" value="Unassembled WGS sequence"/>
</dbReference>
<reference evidence="4 5" key="1">
    <citation type="submission" date="2019-01" db="EMBL/GenBank/DDBJ databases">
        <title>Vagococcus silagei sp. nov. isolated from brewer's grain.</title>
        <authorList>
            <person name="Guu J.-R."/>
        </authorList>
    </citation>
    <scope>NUCLEOTIDE SEQUENCE [LARGE SCALE GENOMIC DNA]</scope>
    <source>
        <strain evidence="4 5">2B-2</strain>
    </source>
</reference>
<keyword evidence="2" id="KW-0472">Membrane</keyword>
<sequence length="225" mass="26497">MRFFYVNILKRFFDIIFSGLALILLSPLFLIIVLLIKTKLGSPVIFKQERPGKNNQVFSMYKFRTMSDERDLNGYLLPDSERLSKFGKVLRSTSLDELPELLNILKGDMSIVGPRPQLVKDLWYMDERVQKRHNVLPGLTGWAQVNGRNNITWDEKFNFDLEYIEKISLLFDIKIIFITIKKVLKRSDIDTEGFETGEDYGDYLYRIKKISEFEYNKILKDNCNE</sequence>
<protein>
    <submittedName>
        <fullName evidence="4">Sugar transferase</fullName>
    </submittedName>
</protein>
<feature type="transmembrane region" description="Helical" evidence="2">
    <location>
        <begin position="12"/>
        <end position="36"/>
    </location>
</feature>
<dbReference type="RefSeq" id="WP_136137865.1">
    <property type="nucleotide sequence ID" value="NZ_SDGV01000035.1"/>
</dbReference>
<evidence type="ECO:0000313" key="4">
    <source>
        <dbReference type="EMBL" id="THB60164.1"/>
    </source>
</evidence>
<evidence type="ECO:0000259" key="3">
    <source>
        <dbReference type="Pfam" id="PF02397"/>
    </source>
</evidence>
<keyword evidence="5" id="KW-1185">Reference proteome</keyword>
<evidence type="ECO:0000256" key="2">
    <source>
        <dbReference type="SAM" id="Phobius"/>
    </source>
</evidence>
<dbReference type="Pfam" id="PF02397">
    <property type="entry name" value="Bac_transf"/>
    <property type="match status" value="1"/>
</dbReference>
<dbReference type="AlphaFoldDB" id="A0A4S3AZE4"/>
<keyword evidence="2" id="KW-0812">Transmembrane</keyword>
<keyword evidence="2" id="KW-1133">Transmembrane helix</keyword>
<dbReference type="PANTHER" id="PTHR30576">
    <property type="entry name" value="COLANIC BIOSYNTHESIS UDP-GLUCOSE LIPID CARRIER TRANSFERASE"/>
    <property type="match status" value="1"/>
</dbReference>
<comment type="similarity">
    <text evidence="1">Belongs to the bacterial sugar transferase family.</text>
</comment>
<proteinExistence type="inferred from homology"/>
<dbReference type="InterPro" id="IPR003362">
    <property type="entry name" value="Bact_transf"/>
</dbReference>
<keyword evidence="4" id="KW-0808">Transferase</keyword>
<evidence type="ECO:0000313" key="5">
    <source>
        <dbReference type="Proteomes" id="UP000310506"/>
    </source>
</evidence>
<accession>A0A4S3AZE4</accession>
<organism evidence="4 5">
    <name type="scientific">Vagococcus silagei</name>
    <dbReference type="NCBI Taxonomy" id="2508885"/>
    <lineage>
        <taxon>Bacteria</taxon>
        <taxon>Bacillati</taxon>
        <taxon>Bacillota</taxon>
        <taxon>Bacilli</taxon>
        <taxon>Lactobacillales</taxon>
        <taxon>Enterococcaceae</taxon>
        <taxon>Vagococcus</taxon>
    </lineage>
</organism>
<dbReference type="GO" id="GO:0016780">
    <property type="term" value="F:phosphotransferase activity, for other substituted phosphate groups"/>
    <property type="evidence" value="ECO:0007669"/>
    <property type="project" value="TreeGrafter"/>
</dbReference>
<dbReference type="OrthoDB" id="9808602at2"/>
<dbReference type="EMBL" id="SDGV01000035">
    <property type="protein sequence ID" value="THB60164.1"/>
    <property type="molecule type" value="Genomic_DNA"/>
</dbReference>